<evidence type="ECO:0000256" key="16">
    <source>
        <dbReference type="SAM" id="MobiDB-lite"/>
    </source>
</evidence>
<feature type="region of interest" description="Disordered" evidence="16">
    <location>
        <begin position="574"/>
        <end position="615"/>
    </location>
</feature>
<feature type="domain" description="PAS" evidence="17">
    <location>
        <begin position="279"/>
        <end position="349"/>
    </location>
</feature>
<accession>A0AAN7DQN8</accession>
<evidence type="ECO:0000256" key="11">
    <source>
        <dbReference type="ARBA" id="ARBA00023125"/>
    </source>
</evidence>
<evidence type="ECO:0000256" key="15">
    <source>
        <dbReference type="PROSITE-ProRule" id="PRU00094"/>
    </source>
</evidence>
<organism evidence="20 21">
    <name type="scientific">Mucor velutinosus</name>
    <dbReference type="NCBI Taxonomy" id="708070"/>
    <lineage>
        <taxon>Eukaryota</taxon>
        <taxon>Fungi</taxon>
        <taxon>Fungi incertae sedis</taxon>
        <taxon>Mucoromycota</taxon>
        <taxon>Mucoromycotina</taxon>
        <taxon>Mucoromycetes</taxon>
        <taxon>Mucorales</taxon>
        <taxon>Mucorineae</taxon>
        <taxon>Mucoraceae</taxon>
        <taxon>Mucor</taxon>
    </lineage>
</organism>
<keyword evidence="9" id="KW-0157">Chromophore</keyword>
<dbReference type="GO" id="GO:0008270">
    <property type="term" value="F:zinc ion binding"/>
    <property type="evidence" value="ECO:0007669"/>
    <property type="project" value="UniProtKB-KW"/>
</dbReference>
<dbReference type="Pfam" id="PF08447">
    <property type="entry name" value="PAS_3"/>
    <property type="match status" value="1"/>
</dbReference>
<keyword evidence="10" id="KW-0805">Transcription regulation</keyword>
<dbReference type="Gene3D" id="3.30.50.10">
    <property type="entry name" value="Erythroid Transcription Factor GATA-1, subunit A"/>
    <property type="match status" value="1"/>
</dbReference>
<evidence type="ECO:0000256" key="2">
    <source>
        <dbReference type="ARBA" id="ARBA00022606"/>
    </source>
</evidence>
<evidence type="ECO:0000256" key="9">
    <source>
        <dbReference type="ARBA" id="ARBA00022991"/>
    </source>
</evidence>
<reference evidence="20 21" key="1">
    <citation type="submission" date="2022-11" db="EMBL/GenBank/DDBJ databases">
        <title>Mucor velutinosus strain NIH1002 WGS.</title>
        <authorList>
            <person name="Subramanian P."/>
            <person name="Mullikin J.C."/>
            <person name="Segre J.A."/>
            <person name="Zelazny A.M."/>
        </authorList>
    </citation>
    <scope>NUCLEOTIDE SEQUENCE [LARGE SCALE GENOMIC DNA]</scope>
    <source>
        <strain evidence="20 21">NIH1002</strain>
    </source>
</reference>
<evidence type="ECO:0000256" key="14">
    <source>
        <dbReference type="ARBA" id="ARBA00023170"/>
    </source>
</evidence>
<dbReference type="InterPro" id="IPR000014">
    <property type="entry name" value="PAS"/>
</dbReference>
<dbReference type="RefSeq" id="XP_064686202.1">
    <property type="nucleotide sequence ID" value="XM_064829000.1"/>
</dbReference>
<dbReference type="GO" id="GO:0009881">
    <property type="term" value="F:photoreceptor activity"/>
    <property type="evidence" value="ECO:0007669"/>
    <property type="project" value="UniProtKB-KW"/>
</dbReference>
<evidence type="ECO:0000256" key="8">
    <source>
        <dbReference type="ARBA" id="ARBA00022833"/>
    </source>
</evidence>
<keyword evidence="6" id="KW-0677">Repeat</keyword>
<dbReference type="GO" id="GO:0006355">
    <property type="term" value="P:regulation of DNA-templated transcription"/>
    <property type="evidence" value="ECO:0007669"/>
    <property type="project" value="InterPro"/>
</dbReference>
<evidence type="ECO:0000256" key="10">
    <source>
        <dbReference type="ARBA" id="ARBA00023015"/>
    </source>
</evidence>
<dbReference type="SMART" id="SM00401">
    <property type="entry name" value="ZnF_GATA"/>
    <property type="match status" value="1"/>
</dbReference>
<proteinExistence type="predicted"/>
<evidence type="ECO:0000256" key="7">
    <source>
        <dbReference type="ARBA" id="ARBA00022771"/>
    </source>
</evidence>
<dbReference type="GeneID" id="89953458"/>
<keyword evidence="7 15" id="KW-0863">Zinc-finger</keyword>
<dbReference type="GO" id="GO:0005634">
    <property type="term" value="C:nucleus"/>
    <property type="evidence" value="ECO:0007669"/>
    <property type="project" value="TreeGrafter"/>
</dbReference>
<evidence type="ECO:0000256" key="6">
    <source>
        <dbReference type="ARBA" id="ARBA00022737"/>
    </source>
</evidence>
<feature type="domain" description="PAC" evidence="18">
    <location>
        <begin position="150"/>
        <end position="204"/>
    </location>
</feature>
<dbReference type="PANTHER" id="PTHR47429:SF7">
    <property type="entry name" value="GATA-FACTOR"/>
    <property type="match status" value="1"/>
</dbReference>
<keyword evidence="13" id="KW-0804">Transcription</keyword>
<dbReference type="SUPFAM" id="SSF55785">
    <property type="entry name" value="PYP-like sensor domain (PAS domain)"/>
    <property type="match status" value="2"/>
</dbReference>
<keyword evidence="21" id="KW-1185">Reference proteome</keyword>
<evidence type="ECO:0000259" key="17">
    <source>
        <dbReference type="PROSITE" id="PS50112"/>
    </source>
</evidence>
<protein>
    <submittedName>
        <fullName evidence="20">Tricalbin-2</fullName>
    </submittedName>
</protein>
<gene>
    <name evidence="20" type="primary">TCB2_3</name>
    <name evidence="20" type="ORF">ATC70_009772</name>
</gene>
<dbReference type="InterPro" id="IPR001610">
    <property type="entry name" value="PAC"/>
</dbReference>
<evidence type="ECO:0000259" key="18">
    <source>
        <dbReference type="PROSITE" id="PS50113"/>
    </source>
</evidence>
<keyword evidence="3" id="KW-0285">Flavoprotein</keyword>
<dbReference type="InterPro" id="IPR000700">
    <property type="entry name" value="PAS-assoc_C"/>
</dbReference>
<dbReference type="SMART" id="SM00086">
    <property type="entry name" value="PAC"/>
    <property type="match status" value="2"/>
</dbReference>
<dbReference type="PROSITE" id="PS50114">
    <property type="entry name" value="GATA_ZN_FINGER_2"/>
    <property type="match status" value="1"/>
</dbReference>
<dbReference type="PROSITE" id="PS50112">
    <property type="entry name" value="PAS"/>
    <property type="match status" value="2"/>
</dbReference>
<keyword evidence="12" id="KW-0010">Activator</keyword>
<evidence type="ECO:0000256" key="5">
    <source>
        <dbReference type="ARBA" id="ARBA00022723"/>
    </source>
</evidence>
<evidence type="ECO:0000256" key="1">
    <source>
        <dbReference type="ARBA" id="ARBA00022543"/>
    </source>
</evidence>
<keyword evidence="5" id="KW-0479">Metal-binding</keyword>
<feature type="compositionally biased region" description="Basic and acidic residues" evidence="16">
    <location>
        <begin position="588"/>
        <end position="611"/>
    </location>
</feature>
<keyword evidence="4" id="KW-0288">FMN</keyword>
<keyword evidence="8" id="KW-0862">Zinc</keyword>
<name>A0AAN7DQN8_9FUNG</name>
<dbReference type="Gene3D" id="3.30.450.20">
    <property type="entry name" value="PAS domain"/>
    <property type="match status" value="3"/>
</dbReference>
<dbReference type="InterPro" id="IPR000679">
    <property type="entry name" value="Znf_GATA"/>
</dbReference>
<evidence type="ECO:0000313" key="20">
    <source>
        <dbReference type="EMBL" id="KAK4519536.1"/>
    </source>
</evidence>
<evidence type="ECO:0000259" key="19">
    <source>
        <dbReference type="PROSITE" id="PS50114"/>
    </source>
</evidence>
<dbReference type="NCBIfam" id="TIGR00229">
    <property type="entry name" value="sensory_box"/>
    <property type="match status" value="2"/>
</dbReference>
<dbReference type="PANTHER" id="PTHR47429">
    <property type="entry name" value="PROTEIN TWIN LOV 1"/>
    <property type="match status" value="1"/>
</dbReference>
<keyword evidence="11" id="KW-0238">DNA-binding</keyword>
<feature type="domain" description="GATA-type" evidence="19">
    <location>
        <begin position="592"/>
        <end position="634"/>
    </location>
</feature>
<dbReference type="FunFam" id="3.30.450.20:FF:000064">
    <property type="entry name" value="Vivid PAS protein VVD"/>
    <property type="match status" value="1"/>
</dbReference>
<dbReference type="PROSITE" id="PS50113">
    <property type="entry name" value="PAC"/>
    <property type="match status" value="1"/>
</dbReference>
<dbReference type="Pfam" id="PF13426">
    <property type="entry name" value="PAS_9"/>
    <property type="match status" value="1"/>
</dbReference>
<dbReference type="InterPro" id="IPR013655">
    <property type="entry name" value="PAS_fold_3"/>
</dbReference>
<dbReference type="AlphaFoldDB" id="A0AAN7DQN8"/>
<dbReference type="InterPro" id="IPR013088">
    <property type="entry name" value="Znf_NHR/GATA"/>
</dbReference>
<evidence type="ECO:0000256" key="13">
    <source>
        <dbReference type="ARBA" id="ARBA00023163"/>
    </source>
</evidence>
<dbReference type="SMART" id="SM00091">
    <property type="entry name" value="PAS"/>
    <property type="match status" value="2"/>
</dbReference>
<dbReference type="GO" id="GO:0043565">
    <property type="term" value="F:sequence-specific DNA binding"/>
    <property type="evidence" value="ECO:0007669"/>
    <property type="project" value="InterPro"/>
</dbReference>
<dbReference type="EMBL" id="JASEJX010000012">
    <property type="protein sequence ID" value="KAK4519536.1"/>
    <property type="molecule type" value="Genomic_DNA"/>
</dbReference>
<comment type="caution">
    <text evidence="20">The sequence shown here is derived from an EMBL/GenBank/DDBJ whole genome shotgun (WGS) entry which is preliminary data.</text>
</comment>
<keyword evidence="2" id="KW-0716">Sensory transduction</keyword>
<dbReference type="Proteomes" id="UP001304243">
    <property type="component" value="Unassembled WGS sequence"/>
</dbReference>
<keyword evidence="14" id="KW-0675">Receptor</keyword>
<dbReference type="CDD" id="cd00130">
    <property type="entry name" value="PAS"/>
    <property type="match status" value="2"/>
</dbReference>
<evidence type="ECO:0000256" key="12">
    <source>
        <dbReference type="ARBA" id="ARBA00023159"/>
    </source>
</evidence>
<dbReference type="SUPFAM" id="SSF57716">
    <property type="entry name" value="Glucocorticoid receptor-like (DNA-binding domain)"/>
    <property type="match status" value="1"/>
</dbReference>
<evidence type="ECO:0000256" key="4">
    <source>
        <dbReference type="ARBA" id="ARBA00022643"/>
    </source>
</evidence>
<evidence type="ECO:0000256" key="3">
    <source>
        <dbReference type="ARBA" id="ARBA00022630"/>
    </source>
</evidence>
<evidence type="ECO:0000313" key="21">
    <source>
        <dbReference type="Proteomes" id="UP001304243"/>
    </source>
</evidence>
<dbReference type="CDD" id="cd00202">
    <property type="entry name" value="ZnF_GATA"/>
    <property type="match status" value="1"/>
</dbReference>
<sequence>MMNDSISFDTTMTTMTTATLTTASSPPSMLSKDVNPSIMSPPLAGVYSNTGFDMINILSRLMNRPNPQIQLGPIDLSCSFVVSDAKQYDCPVIYCSPAFERLTGYTNNEIVGKNCRFLQSPDGQVTCGSRRQHTDNQAVYHLKAQLNQGKEHQASIINYRKGGQPFVNLVTVIPILGDNGQVDYFVGLQVDLVEQPNSILEKMKDGTYLINYHQNTSVLPSHRLTGVAGNENNLLGFNSSMDDYFREIPTSNTATDIISLLDATRIEYDDPGFNEQQIQKEWNQLLLDQSCDFIHVLSLKGVFLYVSNSSASMLEYEPEKLLGNSLSSICHPSDIIPVMREIKEATSNPDKMINLLFRIRRKLSGYMWIDCRGKLHMDQSKGRKCLVMSGRERPVYRLSRHQVMHQQGEEGEEGGAEYWAKLSLAGLYLHVTSTCKDVVGFTNDSLEQESIYQYVENDSITEITKALKVIKEVRGVATVSHTILNSKGSYVPVTSTFYSGDSSNQPPFVLLQVKLASATQPPTLNNYIPSQHLSPDSINDNMFAELESFRTTNWQYELHQLQQSNKRLRDQLDKYNNPNKQRRKKKTKYNDHDRPKMCAKCQRKDSPEWRKGPNGPKELCNACGLRYAKSLLHK</sequence>
<dbReference type="Pfam" id="PF00320">
    <property type="entry name" value="GATA"/>
    <property type="match status" value="1"/>
</dbReference>
<keyword evidence="1" id="KW-0600">Photoreceptor protein</keyword>
<dbReference type="InterPro" id="IPR035965">
    <property type="entry name" value="PAS-like_dom_sf"/>
</dbReference>
<feature type="domain" description="PAS" evidence="17">
    <location>
        <begin position="92"/>
        <end position="114"/>
    </location>
</feature>